<feature type="region of interest" description="Disordered" evidence="1">
    <location>
        <begin position="349"/>
        <end position="373"/>
    </location>
</feature>
<organism evidence="2">
    <name type="scientific">Fagus sylvatica</name>
    <name type="common">Beechnut</name>
    <dbReference type="NCBI Taxonomy" id="28930"/>
    <lineage>
        <taxon>Eukaryota</taxon>
        <taxon>Viridiplantae</taxon>
        <taxon>Streptophyta</taxon>
        <taxon>Embryophyta</taxon>
        <taxon>Tracheophyta</taxon>
        <taxon>Spermatophyta</taxon>
        <taxon>Magnoliopsida</taxon>
        <taxon>eudicotyledons</taxon>
        <taxon>Gunneridae</taxon>
        <taxon>Pentapetalae</taxon>
        <taxon>rosids</taxon>
        <taxon>fabids</taxon>
        <taxon>Fagales</taxon>
        <taxon>Fagaceae</taxon>
        <taxon>Fagus</taxon>
    </lineage>
</organism>
<reference evidence="2" key="1">
    <citation type="submission" date="2018-02" db="EMBL/GenBank/DDBJ databases">
        <authorList>
            <person name="Cohen D.B."/>
            <person name="Kent A.D."/>
        </authorList>
    </citation>
    <scope>NUCLEOTIDE SEQUENCE</scope>
</reference>
<evidence type="ECO:0000256" key="1">
    <source>
        <dbReference type="SAM" id="MobiDB-lite"/>
    </source>
</evidence>
<dbReference type="PANTHER" id="PTHR46033:SF8">
    <property type="entry name" value="PROTEIN MAINTENANCE OF MERISTEMS-LIKE"/>
    <property type="match status" value="1"/>
</dbReference>
<feature type="compositionally biased region" description="Low complexity" evidence="1">
    <location>
        <begin position="349"/>
        <end position="362"/>
    </location>
</feature>
<protein>
    <recommendedName>
        <fullName evidence="3">Aminotransferase-like plant mobile domain-containing protein</fullName>
    </recommendedName>
</protein>
<evidence type="ECO:0000313" key="2">
    <source>
        <dbReference type="EMBL" id="SPD10157.1"/>
    </source>
</evidence>
<dbReference type="AlphaFoldDB" id="A0A2N9H6U4"/>
<accession>A0A2N9H6U4</accession>
<dbReference type="InterPro" id="IPR044824">
    <property type="entry name" value="MAIN-like"/>
</dbReference>
<dbReference type="GO" id="GO:0010073">
    <property type="term" value="P:meristem maintenance"/>
    <property type="evidence" value="ECO:0007669"/>
    <property type="project" value="InterPro"/>
</dbReference>
<sequence length="373" mass="43091">MELSLLRKISKWVSHTNDVGRDHLRHVRLSCIVHYGQVKLNLPLLRAASTFWDHTHHVFRFTKCELCLMMEEFVTIMGLSNFDHILLPPKHADPVLLLDEFLSIPYRLGSSWSENDGFDLHALVDHFSEDVDEECYPKALAVAVLTNFFLTNDFSEVDVVVLDAVGCMDRENLVPMILGETLNGLDELKEGMCPYFKGSPLLLQIWLYEHFALINALEKHPLDYQPCHYCHRSLVDLFPTARRFTKVAESVKPKDIKTSFYYPSRIKRQWGCIQSIPKEVKPCHVDTWTHHFLDRLANTWARRSRIVDFVETCSVYPDHPYAIWLEEDIHRASDAATYIDKERSKAMGLLNSSGDESEGSSNVKRTKYDDSTM</sequence>
<name>A0A2N9H6U4_FAGSY</name>
<dbReference type="PANTHER" id="PTHR46033">
    <property type="entry name" value="PROTEIN MAIN-LIKE 2"/>
    <property type="match status" value="1"/>
</dbReference>
<dbReference type="EMBL" id="OIVN01003301">
    <property type="protein sequence ID" value="SPD10157.1"/>
    <property type="molecule type" value="Genomic_DNA"/>
</dbReference>
<proteinExistence type="predicted"/>
<gene>
    <name evidence="2" type="ORF">FSB_LOCUS38039</name>
</gene>
<evidence type="ECO:0008006" key="3">
    <source>
        <dbReference type="Google" id="ProtNLM"/>
    </source>
</evidence>